<name>A0A165CQL4_EXIGL</name>
<evidence type="ECO:0000313" key="3">
    <source>
        <dbReference type="Proteomes" id="UP000077266"/>
    </source>
</evidence>
<organism evidence="2 3">
    <name type="scientific">Exidia glandulosa HHB12029</name>
    <dbReference type="NCBI Taxonomy" id="1314781"/>
    <lineage>
        <taxon>Eukaryota</taxon>
        <taxon>Fungi</taxon>
        <taxon>Dikarya</taxon>
        <taxon>Basidiomycota</taxon>
        <taxon>Agaricomycotina</taxon>
        <taxon>Agaricomycetes</taxon>
        <taxon>Auriculariales</taxon>
        <taxon>Exidiaceae</taxon>
        <taxon>Exidia</taxon>
    </lineage>
</organism>
<feature type="region of interest" description="Disordered" evidence="1">
    <location>
        <begin position="1"/>
        <end position="31"/>
    </location>
</feature>
<evidence type="ECO:0000313" key="2">
    <source>
        <dbReference type="EMBL" id="KZV82911.1"/>
    </source>
</evidence>
<evidence type="ECO:0000256" key="1">
    <source>
        <dbReference type="SAM" id="MobiDB-lite"/>
    </source>
</evidence>
<dbReference type="AlphaFoldDB" id="A0A165CQL4"/>
<reference evidence="2 3" key="1">
    <citation type="journal article" date="2016" name="Mol. Biol. Evol.">
        <title>Comparative Genomics of Early-Diverging Mushroom-Forming Fungi Provides Insights into the Origins of Lignocellulose Decay Capabilities.</title>
        <authorList>
            <person name="Nagy L.G."/>
            <person name="Riley R."/>
            <person name="Tritt A."/>
            <person name="Adam C."/>
            <person name="Daum C."/>
            <person name="Floudas D."/>
            <person name="Sun H."/>
            <person name="Yadav J.S."/>
            <person name="Pangilinan J."/>
            <person name="Larsson K.H."/>
            <person name="Matsuura K."/>
            <person name="Barry K."/>
            <person name="Labutti K."/>
            <person name="Kuo R."/>
            <person name="Ohm R.A."/>
            <person name="Bhattacharya S.S."/>
            <person name="Shirouzu T."/>
            <person name="Yoshinaga Y."/>
            <person name="Martin F.M."/>
            <person name="Grigoriev I.V."/>
            <person name="Hibbett D.S."/>
        </authorList>
    </citation>
    <scope>NUCLEOTIDE SEQUENCE [LARGE SCALE GENOMIC DNA]</scope>
    <source>
        <strain evidence="2 3">HHB12029</strain>
    </source>
</reference>
<dbReference type="EMBL" id="KV426298">
    <property type="protein sequence ID" value="KZV82911.1"/>
    <property type="molecule type" value="Genomic_DNA"/>
</dbReference>
<gene>
    <name evidence="2" type="ORF">EXIGLDRAFT_729117</name>
</gene>
<sequence>MPQNARRRRPRSGSLTCTDTGRLSERESTASSISAYAPGGTFTFVHNNGSAITMSRQRAHTWLILTGEATPR</sequence>
<accession>A0A165CQL4</accession>
<keyword evidence="3" id="KW-1185">Reference proteome</keyword>
<protein>
    <submittedName>
        <fullName evidence="2">Uncharacterized protein</fullName>
    </submittedName>
</protein>
<dbReference type="InParanoid" id="A0A165CQL4"/>
<proteinExistence type="predicted"/>
<dbReference type="Proteomes" id="UP000077266">
    <property type="component" value="Unassembled WGS sequence"/>
</dbReference>
<feature type="compositionally biased region" description="Basic residues" evidence="1">
    <location>
        <begin position="1"/>
        <end position="11"/>
    </location>
</feature>